<keyword evidence="2" id="KW-1185">Reference proteome</keyword>
<dbReference type="EMBL" id="SKFG01000041">
    <property type="protein sequence ID" value="TCZ71448.1"/>
    <property type="molecule type" value="Genomic_DNA"/>
</dbReference>
<accession>A0A4R4E477</accession>
<sequence length="103" mass="11770">MTKVDEYTGEGTIMVSQGEVWAIDDSCLPDVIGKIERIELSIEEPEEMLGIYRIEHVMLFNEDDEQLYDDQDIVNNDEYHSEKELVEALTIAYGVSADIIEIV</sequence>
<dbReference type="Proteomes" id="UP000295418">
    <property type="component" value="Unassembled WGS sequence"/>
</dbReference>
<evidence type="ECO:0000313" key="1">
    <source>
        <dbReference type="EMBL" id="TCZ71448.1"/>
    </source>
</evidence>
<proteinExistence type="predicted"/>
<dbReference type="OrthoDB" id="1237440at2"/>
<name>A0A4R4E477_9BACL</name>
<reference evidence="1 2" key="1">
    <citation type="submission" date="2019-03" db="EMBL/GenBank/DDBJ databases">
        <authorList>
            <person name="Kim M.K.M."/>
        </authorList>
    </citation>
    <scope>NUCLEOTIDE SEQUENCE [LARGE SCALE GENOMIC DNA]</scope>
    <source>
        <strain evidence="1 2">18JY21-1</strain>
    </source>
</reference>
<evidence type="ECO:0000313" key="2">
    <source>
        <dbReference type="Proteomes" id="UP000295418"/>
    </source>
</evidence>
<dbReference type="AlphaFoldDB" id="A0A4R4E477"/>
<comment type="caution">
    <text evidence="1">The sequence shown here is derived from an EMBL/GenBank/DDBJ whole genome shotgun (WGS) entry which is preliminary data.</text>
</comment>
<protein>
    <submittedName>
        <fullName evidence="1">Uncharacterized protein</fullName>
    </submittedName>
</protein>
<dbReference type="RefSeq" id="WP_132420324.1">
    <property type="nucleotide sequence ID" value="NZ_SKFG01000041.1"/>
</dbReference>
<organism evidence="1 2">
    <name type="scientific">Paenibacillus albiflavus</name>
    <dbReference type="NCBI Taxonomy" id="2545760"/>
    <lineage>
        <taxon>Bacteria</taxon>
        <taxon>Bacillati</taxon>
        <taxon>Bacillota</taxon>
        <taxon>Bacilli</taxon>
        <taxon>Bacillales</taxon>
        <taxon>Paenibacillaceae</taxon>
        <taxon>Paenibacillus</taxon>
    </lineage>
</organism>
<gene>
    <name evidence="1" type="ORF">E0485_22615</name>
</gene>